<sequence>MKKYLTVAALAVVLSFQTADAARSKHKYKHRYKPPVAAATAAAATAAASAVPGENAASEPDVLPPEPVPQASTAPEIAAAAYLVQDLQSGQILTGKNLDKQIEPASLTKLMTAYLAFKALEEGRLKAETMLTPSETAWRAEGSRMFLNAGKPVSVGDLLKGLIVQSGNDAAVTLAEALGGSEAGFADMMNAEAKRLGMSKTHFINATGLPSDGHTTTVRDLAILSAAIIKDYPKYYPIYSMQSFKYNNIEQPNRNLLLYRDPNVDGLKTGHTNTAGYNLIASSKRNGRRVVSVVVGTESIEARAGESSKLLNWALQAFDTPKAYDANTPVSSVKVYKGQEDNVNIGFLEPVYLTIPHGEGNKVKPVLETVQPVLAPIEKGQVLGKLKITYNGQVLAERKVVALTAVDEAGFFGRLWDSIKLWFKNMFADE</sequence>
<keyword evidence="7 17" id="KW-0732">Signal</keyword>
<evidence type="ECO:0000256" key="7">
    <source>
        <dbReference type="ARBA" id="ARBA00022729"/>
    </source>
</evidence>
<evidence type="ECO:0000256" key="2">
    <source>
        <dbReference type="ARBA" id="ARBA00004752"/>
    </source>
</evidence>
<keyword evidence="10" id="KW-0573">Peptidoglycan synthesis</keyword>
<evidence type="ECO:0000256" key="1">
    <source>
        <dbReference type="ARBA" id="ARBA00003217"/>
    </source>
</evidence>
<dbReference type="InterPro" id="IPR015956">
    <property type="entry name" value="Peniciliin-bd_prot_C_sf"/>
</dbReference>
<dbReference type="EC" id="3.4.16.4" evidence="4"/>
<comment type="function">
    <text evidence="1">Removes C-terminal D-alanyl residues from sugar-peptide cell wall precursors.</text>
</comment>
<dbReference type="Pfam" id="PF07943">
    <property type="entry name" value="PBP5_C"/>
    <property type="match status" value="1"/>
</dbReference>
<dbReference type="InterPro" id="IPR018044">
    <property type="entry name" value="Peptidase_S11"/>
</dbReference>
<feature type="active site" evidence="13">
    <location>
        <position position="166"/>
    </location>
</feature>
<keyword evidence="8 19" id="KW-0378">Hydrolase</keyword>
<protein>
    <recommendedName>
        <fullName evidence="4">serine-type D-Ala-D-Ala carboxypeptidase</fullName>
        <ecNumber evidence="4">3.4.16.4</ecNumber>
    </recommendedName>
</protein>
<evidence type="ECO:0000259" key="18">
    <source>
        <dbReference type="SMART" id="SM00936"/>
    </source>
</evidence>
<reference evidence="19 20" key="1">
    <citation type="submission" date="2018-06" db="EMBL/GenBank/DDBJ databases">
        <authorList>
            <consortium name="Pathogen Informatics"/>
            <person name="Doyle S."/>
        </authorList>
    </citation>
    <scope>NUCLEOTIDE SEQUENCE [LARGE SCALE GENOMIC DNA]</scope>
    <source>
        <strain evidence="19 20">NCTC10660</strain>
    </source>
</reference>
<evidence type="ECO:0000256" key="13">
    <source>
        <dbReference type="PIRSR" id="PIRSR618044-1"/>
    </source>
</evidence>
<keyword evidence="6" id="KW-0645">Protease</keyword>
<dbReference type="InterPro" id="IPR037167">
    <property type="entry name" value="Peptidase_S11_C_sf"/>
</dbReference>
<dbReference type="GeneID" id="93351826"/>
<feature type="chain" id="PRO_5017019911" description="serine-type D-Ala-D-Ala carboxypeptidase" evidence="17">
    <location>
        <begin position="22"/>
        <end position="430"/>
    </location>
</feature>
<evidence type="ECO:0000256" key="8">
    <source>
        <dbReference type="ARBA" id="ARBA00022801"/>
    </source>
</evidence>
<evidence type="ECO:0000256" key="16">
    <source>
        <dbReference type="SAM" id="MobiDB-lite"/>
    </source>
</evidence>
<evidence type="ECO:0000256" key="5">
    <source>
        <dbReference type="ARBA" id="ARBA00022645"/>
    </source>
</evidence>
<dbReference type="Gene3D" id="3.40.710.10">
    <property type="entry name" value="DD-peptidase/beta-lactamase superfamily"/>
    <property type="match status" value="1"/>
</dbReference>
<organism evidence="19 20">
    <name type="scientific">Neisseria elongata</name>
    <dbReference type="NCBI Taxonomy" id="495"/>
    <lineage>
        <taxon>Bacteria</taxon>
        <taxon>Pseudomonadati</taxon>
        <taxon>Pseudomonadota</taxon>
        <taxon>Betaproteobacteria</taxon>
        <taxon>Neisseriales</taxon>
        <taxon>Neisseriaceae</taxon>
        <taxon>Neisseria</taxon>
    </lineage>
</organism>
<proteinExistence type="inferred from homology"/>
<feature type="signal peptide" evidence="17">
    <location>
        <begin position="1"/>
        <end position="21"/>
    </location>
</feature>
<dbReference type="SMART" id="SM00936">
    <property type="entry name" value="PBP5_C"/>
    <property type="match status" value="1"/>
</dbReference>
<dbReference type="GO" id="GO:0009252">
    <property type="term" value="P:peptidoglycan biosynthetic process"/>
    <property type="evidence" value="ECO:0007669"/>
    <property type="project" value="UniProtKB-UniPathway"/>
</dbReference>
<dbReference type="SUPFAM" id="SSF69189">
    <property type="entry name" value="Penicillin-binding protein associated domain"/>
    <property type="match status" value="1"/>
</dbReference>
<evidence type="ECO:0000256" key="6">
    <source>
        <dbReference type="ARBA" id="ARBA00022670"/>
    </source>
</evidence>
<evidence type="ECO:0000256" key="17">
    <source>
        <dbReference type="SAM" id="SignalP"/>
    </source>
</evidence>
<comment type="catalytic activity">
    <reaction evidence="12">
        <text>Preferential cleavage: (Ac)2-L-Lys-D-Ala-|-D-Ala. Also transpeptidation of peptidyl-alanyl moieties that are N-acyl substituents of D-alanine.</text>
        <dbReference type="EC" id="3.4.16.4"/>
    </reaction>
</comment>
<dbReference type="InterPro" id="IPR001967">
    <property type="entry name" value="Peptidase_S11_N"/>
</dbReference>
<dbReference type="PRINTS" id="PR00725">
    <property type="entry name" value="DADACBPTASE1"/>
</dbReference>
<dbReference type="PANTHER" id="PTHR21581">
    <property type="entry name" value="D-ALANYL-D-ALANINE CARBOXYPEPTIDASE"/>
    <property type="match status" value="1"/>
</dbReference>
<evidence type="ECO:0000313" key="19">
    <source>
        <dbReference type="EMBL" id="STZ67351.1"/>
    </source>
</evidence>
<feature type="active site" description="Acyl-ester intermediate" evidence="13">
    <location>
        <position position="106"/>
    </location>
</feature>
<evidence type="ECO:0000256" key="4">
    <source>
        <dbReference type="ARBA" id="ARBA00012448"/>
    </source>
</evidence>
<dbReference type="InterPro" id="IPR012338">
    <property type="entry name" value="Beta-lactam/transpept-like"/>
</dbReference>
<dbReference type="Gene3D" id="2.60.410.10">
    <property type="entry name" value="D-Ala-D-Ala carboxypeptidase, C-terminal domain"/>
    <property type="match status" value="1"/>
</dbReference>
<keyword evidence="11" id="KW-0961">Cell wall biogenesis/degradation</keyword>
<dbReference type="PANTHER" id="PTHR21581:SF6">
    <property type="entry name" value="TRAFFICKING PROTEIN PARTICLE COMPLEX SUBUNIT 12"/>
    <property type="match status" value="1"/>
</dbReference>
<feature type="domain" description="Peptidase S11 D-Ala-D-Ala carboxypeptidase A C-terminal" evidence="18">
    <location>
        <begin position="318"/>
        <end position="408"/>
    </location>
</feature>
<evidence type="ECO:0000313" key="20">
    <source>
        <dbReference type="Proteomes" id="UP000254927"/>
    </source>
</evidence>
<accession>A0A378TX51</accession>
<gene>
    <name evidence="19" type="primary">dacC</name>
    <name evidence="19" type="ORF">NCTC10660_00828</name>
</gene>
<dbReference type="InterPro" id="IPR012907">
    <property type="entry name" value="Peptidase_S11_C"/>
</dbReference>
<evidence type="ECO:0000256" key="12">
    <source>
        <dbReference type="ARBA" id="ARBA00034000"/>
    </source>
</evidence>
<feature type="region of interest" description="Disordered" evidence="16">
    <location>
        <begin position="50"/>
        <end position="70"/>
    </location>
</feature>
<name>A0A378TX51_NEIEL</name>
<dbReference type="Pfam" id="PF00768">
    <property type="entry name" value="Peptidase_S11"/>
    <property type="match status" value="1"/>
</dbReference>
<dbReference type="UniPathway" id="UPA00219"/>
<evidence type="ECO:0000256" key="11">
    <source>
        <dbReference type="ARBA" id="ARBA00023316"/>
    </source>
</evidence>
<dbReference type="GO" id="GO:0006508">
    <property type="term" value="P:proteolysis"/>
    <property type="evidence" value="ECO:0007669"/>
    <property type="project" value="UniProtKB-KW"/>
</dbReference>
<dbReference type="GO" id="GO:0008360">
    <property type="term" value="P:regulation of cell shape"/>
    <property type="evidence" value="ECO:0007669"/>
    <property type="project" value="UniProtKB-KW"/>
</dbReference>
<keyword evidence="9" id="KW-0133">Cell shape</keyword>
<evidence type="ECO:0000256" key="9">
    <source>
        <dbReference type="ARBA" id="ARBA00022960"/>
    </source>
</evidence>
<comment type="similarity">
    <text evidence="3 15">Belongs to the peptidase S11 family.</text>
</comment>
<dbReference type="RefSeq" id="WP_074895844.1">
    <property type="nucleotide sequence ID" value="NZ_CP031252.1"/>
</dbReference>
<dbReference type="AlphaFoldDB" id="A0A378TX51"/>
<evidence type="ECO:0000256" key="10">
    <source>
        <dbReference type="ARBA" id="ARBA00022984"/>
    </source>
</evidence>
<keyword evidence="5 19" id="KW-0121">Carboxypeptidase</keyword>
<comment type="pathway">
    <text evidence="2">Cell wall biogenesis; peptidoglycan biosynthesis.</text>
</comment>
<dbReference type="Proteomes" id="UP000254927">
    <property type="component" value="Unassembled WGS sequence"/>
</dbReference>
<dbReference type="EMBL" id="UGQW01000002">
    <property type="protein sequence ID" value="STZ67351.1"/>
    <property type="molecule type" value="Genomic_DNA"/>
</dbReference>
<dbReference type="GO" id="GO:0009002">
    <property type="term" value="F:serine-type D-Ala-D-Ala carboxypeptidase activity"/>
    <property type="evidence" value="ECO:0007669"/>
    <property type="project" value="UniProtKB-EC"/>
</dbReference>
<dbReference type="SUPFAM" id="SSF56601">
    <property type="entry name" value="beta-lactamase/transpeptidase-like"/>
    <property type="match status" value="1"/>
</dbReference>
<feature type="binding site" evidence="14">
    <location>
        <position position="268"/>
    </location>
    <ligand>
        <name>substrate</name>
    </ligand>
</feature>
<evidence type="ECO:0000256" key="14">
    <source>
        <dbReference type="PIRSR" id="PIRSR618044-2"/>
    </source>
</evidence>
<evidence type="ECO:0000256" key="3">
    <source>
        <dbReference type="ARBA" id="ARBA00007164"/>
    </source>
</evidence>
<evidence type="ECO:0000256" key="15">
    <source>
        <dbReference type="RuleBase" id="RU004016"/>
    </source>
</evidence>
<dbReference type="GO" id="GO:0071555">
    <property type="term" value="P:cell wall organization"/>
    <property type="evidence" value="ECO:0007669"/>
    <property type="project" value="UniProtKB-KW"/>
</dbReference>
<feature type="active site" description="Proton acceptor" evidence="13">
    <location>
        <position position="109"/>
    </location>
</feature>